<gene>
    <name evidence="1" type="ORF">LY89DRAFT_145582</name>
</gene>
<protein>
    <recommendedName>
        <fullName evidence="3">Methyltransferase domain-containing protein</fullName>
    </recommendedName>
</protein>
<reference evidence="1 2" key="1">
    <citation type="submission" date="2015-10" db="EMBL/GenBank/DDBJ databases">
        <title>Full genome of DAOMC 229536 Phialocephala scopiformis, a fungal endophyte of spruce producing the potent anti-insectan compound rugulosin.</title>
        <authorList>
            <consortium name="DOE Joint Genome Institute"/>
            <person name="Walker A.K."/>
            <person name="Frasz S.L."/>
            <person name="Seifert K.A."/>
            <person name="Miller J.D."/>
            <person name="Mondo S.J."/>
            <person name="Labutti K."/>
            <person name="Lipzen A."/>
            <person name="Dockter R."/>
            <person name="Kennedy M."/>
            <person name="Grigoriev I.V."/>
            <person name="Spatafora J.W."/>
        </authorList>
    </citation>
    <scope>NUCLEOTIDE SEQUENCE [LARGE SCALE GENOMIC DNA]</scope>
    <source>
        <strain evidence="1 2">CBS 120377</strain>
    </source>
</reference>
<evidence type="ECO:0000313" key="2">
    <source>
        <dbReference type="Proteomes" id="UP000070700"/>
    </source>
</evidence>
<dbReference type="Gene3D" id="3.40.50.150">
    <property type="entry name" value="Vaccinia Virus protein VP39"/>
    <property type="match status" value="1"/>
</dbReference>
<organism evidence="1 2">
    <name type="scientific">Mollisia scopiformis</name>
    <name type="common">Conifer needle endophyte fungus</name>
    <name type="synonym">Phialocephala scopiformis</name>
    <dbReference type="NCBI Taxonomy" id="149040"/>
    <lineage>
        <taxon>Eukaryota</taxon>
        <taxon>Fungi</taxon>
        <taxon>Dikarya</taxon>
        <taxon>Ascomycota</taxon>
        <taxon>Pezizomycotina</taxon>
        <taxon>Leotiomycetes</taxon>
        <taxon>Helotiales</taxon>
        <taxon>Mollisiaceae</taxon>
        <taxon>Mollisia</taxon>
    </lineage>
</organism>
<keyword evidence="2" id="KW-1185">Reference proteome</keyword>
<dbReference type="AlphaFoldDB" id="A0A194X0G3"/>
<dbReference type="CDD" id="cd02440">
    <property type="entry name" value="AdoMet_MTases"/>
    <property type="match status" value="1"/>
</dbReference>
<accession>A0A194X0G3</accession>
<dbReference type="GeneID" id="28815075"/>
<dbReference type="KEGG" id="psco:LY89DRAFT_145582"/>
<dbReference type="EMBL" id="KQ947421">
    <property type="protein sequence ID" value="KUJ13691.1"/>
    <property type="molecule type" value="Genomic_DNA"/>
</dbReference>
<dbReference type="RefSeq" id="XP_018068046.1">
    <property type="nucleotide sequence ID" value="XM_018205349.1"/>
</dbReference>
<dbReference type="InterPro" id="IPR029063">
    <property type="entry name" value="SAM-dependent_MTases_sf"/>
</dbReference>
<dbReference type="InParanoid" id="A0A194X0G3"/>
<dbReference type="SUPFAM" id="SSF53335">
    <property type="entry name" value="S-adenosyl-L-methionine-dependent methyltransferases"/>
    <property type="match status" value="1"/>
</dbReference>
<evidence type="ECO:0000313" key="1">
    <source>
        <dbReference type="EMBL" id="KUJ13691.1"/>
    </source>
</evidence>
<proteinExistence type="predicted"/>
<evidence type="ECO:0008006" key="3">
    <source>
        <dbReference type="Google" id="ProtNLM"/>
    </source>
</evidence>
<sequence length="170" mass="19169">MTTSEEPSYILRHNKTATESERLDQQHHFISSFTPGFVSPAIPRAKLVNIADIATGTGIWLRELSSTLSHDQPNDRAAPSYTGFDISSSFFPTDLGPDFKFVQHDILQPFPKEYHGNYDLVHLRLLVGAVLEKQLPIALRNVIELLGHTWRLSPMGRVALHQNAFRSRPP</sequence>
<dbReference type="OrthoDB" id="417697at2759"/>
<dbReference type="Proteomes" id="UP000070700">
    <property type="component" value="Unassembled WGS sequence"/>
</dbReference>
<name>A0A194X0G3_MOLSC</name>